<dbReference type="AlphaFoldDB" id="A0AAW1Q9V0"/>
<comment type="caution">
    <text evidence="1">The sequence shown here is derived from an EMBL/GenBank/DDBJ whole genome shotgun (WGS) entry which is preliminary data.</text>
</comment>
<keyword evidence="2" id="KW-1185">Reference proteome</keyword>
<organism evidence="1 2">
    <name type="scientific">[Myrmecia] bisecta</name>
    <dbReference type="NCBI Taxonomy" id="41462"/>
    <lineage>
        <taxon>Eukaryota</taxon>
        <taxon>Viridiplantae</taxon>
        <taxon>Chlorophyta</taxon>
        <taxon>core chlorophytes</taxon>
        <taxon>Trebouxiophyceae</taxon>
        <taxon>Trebouxiales</taxon>
        <taxon>Trebouxiaceae</taxon>
        <taxon>Myrmecia</taxon>
    </lineage>
</organism>
<dbReference type="EMBL" id="JALJOR010000004">
    <property type="protein sequence ID" value="KAK9817702.1"/>
    <property type="molecule type" value="Genomic_DNA"/>
</dbReference>
<reference evidence="1 2" key="1">
    <citation type="journal article" date="2024" name="Nat. Commun.">
        <title>Phylogenomics reveals the evolutionary origins of lichenization in chlorophyte algae.</title>
        <authorList>
            <person name="Puginier C."/>
            <person name="Libourel C."/>
            <person name="Otte J."/>
            <person name="Skaloud P."/>
            <person name="Haon M."/>
            <person name="Grisel S."/>
            <person name="Petersen M."/>
            <person name="Berrin J.G."/>
            <person name="Delaux P.M."/>
            <person name="Dal Grande F."/>
            <person name="Keller J."/>
        </authorList>
    </citation>
    <scope>NUCLEOTIDE SEQUENCE [LARGE SCALE GENOMIC DNA]</scope>
    <source>
        <strain evidence="1 2">SAG 2043</strain>
    </source>
</reference>
<gene>
    <name evidence="1" type="ORF">WJX72_000899</name>
</gene>
<dbReference type="Proteomes" id="UP001489004">
    <property type="component" value="Unassembled WGS sequence"/>
</dbReference>
<evidence type="ECO:0000313" key="1">
    <source>
        <dbReference type="EMBL" id="KAK9817702.1"/>
    </source>
</evidence>
<evidence type="ECO:0000313" key="2">
    <source>
        <dbReference type="Proteomes" id="UP001489004"/>
    </source>
</evidence>
<name>A0AAW1Q9V0_9CHLO</name>
<accession>A0AAW1Q9V0</accession>
<protein>
    <submittedName>
        <fullName evidence="1">Uncharacterized protein</fullName>
    </submittedName>
</protein>
<proteinExistence type="predicted"/>
<sequence length="193" mass="21108">MQPARQLPPQPAPMLKDRAITTVETGAASRAEHVPAWRQVVRFTFAVGRVALVAAISAVVTDKVLCNLDAADQIKKQAYWEAVAVAREARWAREAAAQTSHASRPASRLASLPTCPEPAVEASFLSATHAIGARQRSTEQSRRQLRQHVNMSGCMRSVAENLQCLDMDRMANCVGAAYKRKPNDAFSGTWSPW</sequence>